<keyword evidence="9" id="KW-1185">Reference proteome</keyword>
<evidence type="ECO:0000313" key="9">
    <source>
        <dbReference type="Proteomes" id="UP001319200"/>
    </source>
</evidence>
<organism evidence="8 9">
    <name type="scientific">Chryseosolibacter histidini</name>
    <dbReference type="NCBI Taxonomy" id="2782349"/>
    <lineage>
        <taxon>Bacteria</taxon>
        <taxon>Pseudomonadati</taxon>
        <taxon>Bacteroidota</taxon>
        <taxon>Cytophagia</taxon>
        <taxon>Cytophagales</taxon>
        <taxon>Chryseotaleaceae</taxon>
        <taxon>Chryseosolibacter</taxon>
    </lineage>
</organism>
<evidence type="ECO:0000313" key="8">
    <source>
        <dbReference type="EMBL" id="MBT1699449.1"/>
    </source>
</evidence>
<dbReference type="Gene3D" id="3.40.640.10">
    <property type="entry name" value="Type I PLP-dependent aspartate aminotransferase-like (Major domain)"/>
    <property type="match status" value="1"/>
</dbReference>
<dbReference type="PANTHER" id="PTHR11999:SF70">
    <property type="entry name" value="MIP05841P"/>
    <property type="match status" value="1"/>
</dbReference>
<dbReference type="PRINTS" id="PR00800">
    <property type="entry name" value="YHDCRBOXLASE"/>
</dbReference>
<dbReference type="GO" id="GO:0016831">
    <property type="term" value="F:carboxy-lyase activity"/>
    <property type="evidence" value="ECO:0007669"/>
    <property type="project" value="UniProtKB-KW"/>
</dbReference>
<dbReference type="GO" id="GO:0019752">
    <property type="term" value="P:carboxylic acid metabolic process"/>
    <property type="evidence" value="ECO:0007669"/>
    <property type="project" value="InterPro"/>
</dbReference>
<feature type="modified residue" description="N6-(pyridoxal phosphate)lysine" evidence="6">
    <location>
        <position position="292"/>
    </location>
</feature>
<dbReference type="GO" id="GO:0030170">
    <property type="term" value="F:pyridoxal phosphate binding"/>
    <property type="evidence" value="ECO:0007669"/>
    <property type="project" value="InterPro"/>
</dbReference>
<gene>
    <name evidence="8" type="ORF">KK083_21305</name>
</gene>
<proteinExistence type="inferred from homology"/>
<dbReference type="InterPro" id="IPR015424">
    <property type="entry name" value="PyrdxlP-dep_Trfase"/>
</dbReference>
<dbReference type="PANTHER" id="PTHR11999">
    <property type="entry name" value="GROUP II PYRIDOXAL-5-PHOSPHATE DECARBOXYLASE"/>
    <property type="match status" value="1"/>
</dbReference>
<dbReference type="InterPro" id="IPR002129">
    <property type="entry name" value="PyrdxlP-dep_de-COase"/>
</dbReference>
<dbReference type="PROSITE" id="PS00392">
    <property type="entry name" value="DDC_GAD_HDC_YDC"/>
    <property type="match status" value="1"/>
</dbReference>
<dbReference type="InterPro" id="IPR010977">
    <property type="entry name" value="Aromatic_deC"/>
</dbReference>
<evidence type="ECO:0000256" key="1">
    <source>
        <dbReference type="ARBA" id="ARBA00001933"/>
    </source>
</evidence>
<dbReference type="SUPFAM" id="SSF53383">
    <property type="entry name" value="PLP-dependent transferases"/>
    <property type="match status" value="1"/>
</dbReference>
<comment type="caution">
    <text evidence="8">The sequence shown here is derived from an EMBL/GenBank/DDBJ whole genome shotgun (WGS) entry which is preliminary data.</text>
</comment>
<keyword evidence="8" id="KW-0808">Transferase</keyword>
<dbReference type="Gene3D" id="3.90.1150.10">
    <property type="entry name" value="Aspartate Aminotransferase, domain 1"/>
    <property type="match status" value="1"/>
</dbReference>
<dbReference type="InterPro" id="IPR015421">
    <property type="entry name" value="PyrdxlP-dep_Trfase_major"/>
</dbReference>
<evidence type="ECO:0000256" key="7">
    <source>
        <dbReference type="RuleBase" id="RU000382"/>
    </source>
</evidence>
<keyword evidence="8" id="KW-0032">Aminotransferase</keyword>
<dbReference type="GO" id="GO:0006520">
    <property type="term" value="P:amino acid metabolic process"/>
    <property type="evidence" value="ECO:0007669"/>
    <property type="project" value="InterPro"/>
</dbReference>
<evidence type="ECO:0000256" key="2">
    <source>
        <dbReference type="ARBA" id="ARBA00009533"/>
    </source>
</evidence>
<comment type="cofactor">
    <cofactor evidence="1 6 7">
        <name>pyridoxal 5'-phosphate</name>
        <dbReference type="ChEBI" id="CHEBI:597326"/>
    </cofactor>
</comment>
<keyword evidence="5 7" id="KW-0456">Lyase</keyword>
<sequence length="468" mass="52079">MNPLLATDDKNISAILQETLAVAERHFNHQHKIAPGRLIPDINLNDLPEKGIGAMATLQHFEKHFADKLANSAGPSYFGFVTGGSTPASVAGDWLVSTYDQNACGSNDSIAPQIERQTIHYFRQLFGLGADYFGSFVTGATISNFVSLAIARQWVGEQHAIDFSNDGLGAVSLKVVSATPHSSILKSLSMLGIGRKALVRIDTLPDREAIDLQLLENYLKQHGEPVIVVANAGTVNTVDFDDLEAIGQLKKKYNFWMHVDAAFGGFAACCEKFAHLMKGVQHADSITIDAHKWLNVPYDAAMQFTRHKSLQLKVFQNSAAYLGDPEKSPDFFHYTPENSRRFRALPSWFSLVAYGREGHAEIVERNCHCAQYLGEAIKRSGDFKLLAPVRMNVVCFTLKEAFTFETIREYLAAIRDDGRVFFTPTLYKGIPAIRAAISNWQTRTEHMDTAFTVLTEVWKKLKPEHAVR</sequence>
<evidence type="ECO:0000256" key="6">
    <source>
        <dbReference type="PIRSR" id="PIRSR602129-50"/>
    </source>
</evidence>
<dbReference type="Proteomes" id="UP001319200">
    <property type="component" value="Unassembled WGS sequence"/>
</dbReference>
<evidence type="ECO:0000256" key="3">
    <source>
        <dbReference type="ARBA" id="ARBA00022793"/>
    </source>
</evidence>
<dbReference type="EMBL" id="JAHESF010000025">
    <property type="protein sequence ID" value="MBT1699449.1"/>
    <property type="molecule type" value="Genomic_DNA"/>
</dbReference>
<keyword evidence="4 6" id="KW-0663">Pyridoxal phosphate</keyword>
<name>A0AAP2DS70_9BACT</name>
<evidence type="ECO:0000256" key="4">
    <source>
        <dbReference type="ARBA" id="ARBA00022898"/>
    </source>
</evidence>
<dbReference type="InterPro" id="IPR021115">
    <property type="entry name" value="Pyridoxal-P_BS"/>
</dbReference>
<dbReference type="Pfam" id="PF00282">
    <property type="entry name" value="Pyridoxal_deC"/>
    <property type="match status" value="1"/>
</dbReference>
<dbReference type="RefSeq" id="WP_254167410.1">
    <property type="nucleotide sequence ID" value="NZ_JAHESF010000025.1"/>
</dbReference>
<protein>
    <submittedName>
        <fullName evidence="8">Aspartate aminotransferase family protein</fullName>
    </submittedName>
</protein>
<comment type="similarity">
    <text evidence="2 7">Belongs to the group II decarboxylase family.</text>
</comment>
<reference evidence="8 9" key="1">
    <citation type="submission" date="2021-05" db="EMBL/GenBank/DDBJ databases">
        <title>A Polyphasic approach of four new species of the genus Ohtaekwangia: Ohtaekwangia histidinii sp. nov., Ohtaekwangia cretensis sp. nov., Ohtaekwangia indiensis sp. nov., Ohtaekwangia reichenbachii sp. nov. from diverse environment.</title>
        <authorList>
            <person name="Octaviana S."/>
        </authorList>
    </citation>
    <scope>NUCLEOTIDE SEQUENCE [LARGE SCALE GENOMIC DNA]</scope>
    <source>
        <strain evidence="8 9">PWU4</strain>
    </source>
</reference>
<accession>A0AAP2DS70</accession>
<dbReference type="InterPro" id="IPR015422">
    <property type="entry name" value="PyrdxlP-dep_Trfase_small"/>
</dbReference>
<keyword evidence="3" id="KW-0210">Decarboxylase</keyword>
<dbReference type="GO" id="GO:0008483">
    <property type="term" value="F:transaminase activity"/>
    <property type="evidence" value="ECO:0007669"/>
    <property type="project" value="UniProtKB-KW"/>
</dbReference>
<dbReference type="AlphaFoldDB" id="A0AAP2DS70"/>
<evidence type="ECO:0000256" key="5">
    <source>
        <dbReference type="ARBA" id="ARBA00023239"/>
    </source>
</evidence>